<gene>
    <name evidence="1" type="ORF">Q5H92_21865</name>
</gene>
<dbReference type="Proteomes" id="UP001167796">
    <property type="component" value="Unassembled WGS sequence"/>
</dbReference>
<organism evidence="1 2">
    <name type="scientific">Hymenobacter mellowenesis</name>
    <dbReference type="NCBI Taxonomy" id="3063995"/>
    <lineage>
        <taxon>Bacteria</taxon>
        <taxon>Pseudomonadati</taxon>
        <taxon>Bacteroidota</taxon>
        <taxon>Cytophagia</taxon>
        <taxon>Cytophagales</taxon>
        <taxon>Hymenobacteraceae</taxon>
        <taxon>Hymenobacter</taxon>
    </lineage>
</organism>
<dbReference type="RefSeq" id="WP_305013697.1">
    <property type="nucleotide sequence ID" value="NZ_JAUQSX010000014.1"/>
</dbReference>
<name>A0ABT9AGN6_9BACT</name>
<reference evidence="1" key="1">
    <citation type="submission" date="2023-07" db="EMBL/GenBank/DDBJ databases">
        <authorList>
            <person name="Kim M.K."/>
        </authorList>
    </citation>
    <scope>NUCLEOTIDE SEQUENCE</scope>
    <source>
        <strain evidence="1">M29</strain>
    </source>
</reference>
<proteinExistence type="predicted"/>
<evidence type="ECO:0000313" key="2">
    <source>
        <dbReference type="Proteomes" id="UP001167796"/>
    </source>
</evidence>
<sequence>MVYSPIFYQGDVAQEIHSAVIASNRTSTRKLLRLEDDIKYQRVLTSISGELAWQEYKEQIREADIPGLAAVNNWKMGDRLLTPARLMAFDNITLSQLLKTRYAADMAAGAVNIGSTPFENQATGHLVPRLGKSYEKLLYTSITAATKASIAASNVPTASQKAWAAAQTPFLFDGIVANLIKAGIENPDDTVKAVTSTTVTGSNVGAEYAKIYAQIDEEELEDGSVVIYSPLADMKTITAANQLKEFKDTFQVIGTGKDMTVTYNNVPVEFVPTPARFAGYGGETGDFVHGTDLTSDLTSFKLDKVNAMSEDLFFKLVATACTTTLDTYKKVLYL</sequence>
<keyword evidence="2" id="KW-1185">Reference proteome</keyword>
<comment type="caution">
    <text evidence="1">The sequence shown here is derived from an EMBL/GenBank/DDBJ whole genome shotgun (WGS) entry which is preliminary data.</text>
</comment>
<accession>A0ABT9AGN6</accession>
<protein>
    <submittedName>
        <fullName evidence="1">Uncharacterized protein</fullName>
    </submittedName>
</protein>
<evidence type="ECO:0000313" key="1">
    <source>
        <dbReference type="EMBL" id="MDO7849027.1"/>
    </source>
</evidence>
<dbReference type="EMBL" id="JAUQSX010000014">
    <property type="protein sequence ID" value="MDO7849027.1"/>
    <property type="molecule type" value="Genomic_DNA"/>
</dbReference>